<keyword evidence="3" id="KW-0808">Transferase</keyword>
<dbReference type="PANTHER" id="PTHR48046">
    <property type="entry name" value="UDP-GLYCOSYLTRANSFERASE 72E1"/>
    <property type="match status" value="1"/>
</dbReference>
<dbReference type="InterPro" id="IPR002213">
    <property type="entry name" value="UDP_glucos_trans"/>
</dbReference>
<feature type="compositionally biased region" description="Low complexity" evidence="4">
    <location>
        <begin position="475"/>
        <end position="493"/>
    </location>
</feature>
<sequence length="772" mass="83594">MTTTSGPPHLALLATPGMGHLIPLAELAKRVVSRHGATATLLTFESTASPTQRAFLASLPPSISPRPLPPVDLSDLPRGAAIETLMHEYDIPLLDYDTRFSLWQVKMRAILSQADLDDALDKFGNKASTSWSDEEKRSRDTLTLNDVCEALQAKEKMKQMVSSDGSASNGEALAARGRTEKKSNNTSRGYKLWNPQTQKVVLSRNVIFNETAMLSDNLSSDAPVDRQQKTSVQVEHFIDVDNTPKNDTVAVQDAQIPDNSPIVDDSSSVEQSSPVVQPPQHSVAASRAIRAQEIEGNTEPSNYSEAITSADCNNWMTAMQDEMESLEKNGTWDLFGKSRDGFVGYVDSDHAGDLDKRRRSLPALTAVLAELRRTTRLVAFVADMFGVDSLDAARDAGVERRCLFMPVNLHSLALILHLPEVLASVPGEFRDLEEPVRLPGCVPISGADIVASLQDRSSPAYGSVVHIAVTPTRCLSTPSTPSSRRPPRFSQTPERPPVFPIGLLIRTTAGIESSDEAAASAPHRPHPPRAACLEWLDRQPAGSVVFVSFGSGGALPAEQMRELALGLELSGQRFLWVVRSPSDEEAGSLSDNYYDAASKKDPFAYLPEGFVERTKDVGLVVPSWAPQTEVLGHDATGGFLTHCGWNSALESLVHGVPMLAWPLFAEQRMNAVVLAEGVGAAIRLPEVKDKEAIAVAVRELMVMTGEGKGAVVRAKVVELQKAAAEGLREGGAATMALDEVVQSWVEKTSQDLDQKSDMDDEGIDLIETNMQS</sequence>
<reference evidence="6 7" key="1">
    <citation type="submission" date="2024-02" db="EMBL/GenBank/DDBJ databases">
        <title>High-quality chromosome-scale genome assembly of Pensacola bahiagrass (Paspalum notatum Flugge var. saurae).</title>
        <authorList>
            <person name="Vega J.M."/>
            <person name="Podio M."/>
            <person name="Orjuela J."/>
            <person name="Siena L.A."/>
            <person name="Pessino S.C."/>
            <person name="Combes M.C."/>
            <person name="Mariac C."/>
            <person name="Albertini E."/>
            <person name="Pupilli F."/>
            <person name="Ortiz J.P.A."/>
            <person name="Leblanc O."/>
        </authorList>
    </citation>
    <scope>NUCLEOTIDE SEQUENCE [LARGE SCALE GENOMIC DNA]</scope>
    <source>
        <strain evidence="6">R1</strain>
        <tissue evidence="6">Leaf</tissue>
    </source>
</reference>
<protein>
    <recommendedName>
        <fullName evidence="5">Retroviral polymerase SH3-like domain-containing protein</fullName>
    </recommendedName>
</protein>
<dbReference type="SUPFAM" id="SSF53756">
    <property type="entry name" value="UDP-Glycosyltransferase/glycogen phosphorylase"/>
    <property type="match status" value="2"/>
</dbReference>
<dbReference type="PANTHER" id="PTHR48046:SF6">
    <property type="entry name" value="GLYCOSYLTRANSFERASE"/>
    <property type="match status" value="1"/>
</dbReference>
<evidence type="ECO:0000256" key="4">
    <source>
        <dbReference type="SAM" id="MobiDB-lite"/>
    </source>
</evidence>
<keyword evidence="7" id="KW-1185">Reference proteome</keyword>
<comment type="similarity">
    <text evidence="1">Belongs to the UDP-glycosyltransferase family.</text>
</comment>
<dbReference type="InterPro" id="IPR057670">
    <property type="entry name" value="SH3_retrovirus"/>
</dbReference>
<evidence type="ECO:0000256" key="2">
    <source>
        <dbReference type="ARBA" id="ARBA00022676"/>
    </source>
</evidence>
<feature type="compositionally biased region" description="Low complexity" evidence="4">
    <location>
        <begin position="266"/>
        <end position="282"/>
    </location>
</feature>
<evidence type="ECO:0000259" key="5">
    <source>
        <dbReference type="Pfam" id="PF25597"/>
    </source>
</evidence>
<dbReference type="AlphaFoldDB" id="A0AAQ3PNP2"/>
<accession>A0AAQ3PNP2</accession>
<dbReference type="FunFam" id="3.40.50.2000:FF:000056">
    <property type="entry name" value="Glycosyltransferase"/>
    <property type="match status" value="1"/>
</dbReference>
<dbReference type="PROSITE" id="PS00375">
    <property type="entry name" value="UDPGT"/>
    <property type="match status" value="1"/>
</dbReference>
<feature type="region of interest" description="Disordered" evidence="4">
    <location>
        <begin position="159"/>
        <end position="190"/>
    </location>
</feature>
<dbReference type="EMBL" id="CP144745">
    <property type="protein sequence ID" value="WVZ51103.1"/>
    <property type="molecule type" value="Genomic_DNA"/>
</dbReference>
<feature type="domain" description="Retroviral polymerase SH3-like" evidence="5">
    <location>
        <begin position="185"/>
        <end position="219"/>
    </location>
</feature>
<evidence type="ECO:0000313" key="7">
    <source>
        <dbReference type="Proteomes" id="UP001341281"/>
    </source>
</evidence>
<feature type="compositionally biased region" description="Polar residues" evidence="4">
    <location>
        <begin position="160"/>
        <end position="169"/>
    </location>
</feature>
<dbReference type="InterPro" id="IPR035595">
    <property type="entry name" value="UDP_glycos_trans_CS"/>
</dbReference>
<keyword evidence="2" id="KW-0328">Glycosyltransferase</keyword>
<dbReference type="GO" id="GO:0008194">
    <property type="term" value="F:UDP-glycosyltransferase activity"/>
    <property type="evidence" value="ECO:0007669"/>
    <property type="project" value="InterPro"/>
</dbReference>
<proteinExistence type="inferred from homology"/>
<dbReference type="Gene3D" id="3.40.50.2000">
    <property type="entry name" value="Glycogen Phosphorylase B"/>
    <property type="match status" value="3"/>
</dbReference>
<evidence type="ECO:0000256" key="1">
    <source>
        <dbReference type="ARBA" id="ARBA00009995"/>
    </source>
</evidence>
<feature type="region of interest" description="Disordered" evidence="4">
    <location>
        <begin position="475"/>
        <end position="495"/>
    </location>
</feature>
<evidence type="ECO:0000313" key="6">
    <source>
        <dbReference type="EMBL" id="WVZ51103.1"/>
    </source>
</evidence>
<dbReference type="Pfam" id="PF00201">
    <property type="entry name" value="UDPGT"/>
    <property type="match status" value="1"/>
</dbReference>
<feature type="region of interest" description="Disordered" evidence="4">
    <location>
        <begin position="259"/>
        <end position="282"/>
    </location>
</feature>
<dbReference type="CDD" id="cd03784">
    <property type="entry name" value="GT1_Gtf-like"/>
    <property type="match status" value="1"/>
</dbReference>
<dbReference type="Pfam" id="PF25597">
    <property type="entry name" value="SH3_retrovirus"/>
    <property type="match status" value="1"/>
</dbReference>
<organism evidence="6 7">
    <name type="scientific">Paspalum notatum var. saurae</name>
    <dbReference type="NCBI Taxonomy" id="547442"/>
    <lineage>
        <taxon>Eukaryota</taxon>
        <taxon>Viridiplantae</taxon>
        <taxon>Streptophyta</taxon>
        <taxon>Embryophyta</taxon>
        <taxon>Tracheophyta</taxon>
        <taxon>Spermatophyta</taxon>
        <taxon>Magnoliopsida</taxon>
        <taxon>Liliopsida</taxon>
        <taxon>Poales</taxon>
        <taxon>Poaceae</taxon>
        <taxon>PACMAD clade</taxon>
        <taxon>Panicoideae</taxon>
        <taxon>Andropogonodae</taxon>
        <taxon>Paspaleae</taxon>
        <taxon>Paspalinae</taxon>
        <taxon>Paspalum</taxon>
    </lineage>
</organism>
<gene>
    <name evidence="6" type="ORF">U9M48_002281</name>
</gene>
<dbReference type="Proteomes" id="UP001341281">
    <property type="component" value="Chromosome 01"/>
</dbReference>
<evidence type="ECO:0000256" key="3">
    <source>
        <dbReference type="ARBA" id="ARBA00022679"/>
    </source>
</evidence>
<name>A0AAQ3PNP2_PASNO</name>